<comment type="caution">
    <text evidence="1">The sequence shown here is derived from an EMBL/GenBank/DDBJ whole genome shotgun (WGS) entry which is preliminary data.</text>
</comment>
<reference evidence="2" key="1">
    <citation type="journal article" date="2023" name="Hortic. Res.">
        <title>A chromosome-level phased genome enabling allele-level studies in sweet orange: a case study on citrus Huanglongbing tolerance.</title>
        <authorList>
            <person name="Wu B."/>
            <person name="Yu Q."/>
            <person name="Deng Z."/>
            <person name="Duan Y."/>
            <person name="Luo F."/>
            <person name="Gmitter F. Jr."/>
        </authorList>
    </citation>
    <scope>NUCLEOTIDE SEQUENCE [LARGE SCALE GENOMIC DNA]</scope>
    <source>
        <strain evidence="2">cv. Valencia</strain>
    </source>
</reference>
<keyword evidence="2" id="KW-1185">Reference proteome</keyword>
<gene>
    <name evidence="1" type="ORF">KPL71_022837</name>
</gene>
<name>A0ACB8IFQ4_CITSI</name>
<evidence type="ECO:0000313" key="2">
    <source>
        <dbReference type="Proteomes" id="UP000829398"/>
    </source>
</evidence>
<accession>A0ACB8IFQ4</accession>
<dbReference type="EMBL" id="CM039177">
    <property type="protein sequence ID" value="KAH9695607.1"/>
    <property type="molecule type" value="Genomic_DNA"/>
</dbReference>
<dbReference type="Proteomes" id="UP000829398">
    <property type="component" value="Chromosome 8"/>
</dbReference>
<sequence length="296" mass="33406">MGSTEPLSEIAHDFSPMMIIYKDGTIERLVGNDIVPPSFDPKTNVDSRDVLYLPENTLSARLYIPKNTKDQNQKLLLVVYFHGGGFCVHTAFSSTYNNYLNNLVSEANIIAVSVDYRRAPKNPVPCAHDDSWTAIKWVASHVDGDGPEDWLNHYADFQRVFFAGDSSGANIAHHMGDPIPDETTDVKTRELREAMWQFVYPSMIDCDDPLINPAVGSNLASQQGCARMLVFVAEEDMLRYRGWFYCKKLKESGWKGDVEIVESQEELHAFHLRNPYCENAVSMLKITAAFFSHDNA</sequence>
<protein>
    <submittedName>
        <fullName evidence="1">Carboxylesterase 12</fullName>
    </submittedName>
</protein>
<proteinExistence type="predicted"/>
<organism evidence="1 2">
    <name type="scientific">Citrus sinensis</name>
    <name type="common">Sweet orange</name>
    <name type="synonym">Citrus aurantium var. sinensis</name>
    <dbReference type="NCBI Taxonomy" id="2711"/>
    <lineage>
        <taxon>Eukaryota</taxon>
        <taxon>Viridiplantae</taxon>
        <taxon>Streptophyta</taxon>
        <taxon>Embryophyta</taxon>
        <taxon>Tracheophyta</taxon>
        <taxon>Spermatophyta</taxon>
        <taxon>Magnoliopsida</taxon>
        <taxon>eudicotyledons</taxon>
        <taxon>Gunneridae</taxon>
        <taxon>Pentapetalae</taxon>
        <taxon>rosids</taxon>
        <taxon>malvids</taxon>
        <taxon>Sapindales</taxon>
        <taxon>Rutaceae</taxon>
        <taxon>Aurantioideae</taxon>
        <taxon>Citrus</taxon>
    </lineage>
</organism>
<evidence type="ECO:0000313" key="1">
    <source>
        <dbReference type="EMBL" id="KAH9695607.1"/>
    </source>
</evidence>